<dbReference type="RefSeq" id="WP_237380866.1">
    <property type="nucleotide sequence ID" value="NZ_CP071793.1"/>
</dbReference>
<sequence length="66" mass="7361">MQDELYLMLVASLEEIIDDWLDEDLEPVIPLNGPWRYPGACMARPSSRVPPPEAKPIRLTAVKVGG</sequence>
<evidence type="ECO:0000313" key="1">
    <source>
        <dbReference type="EMBL" id="QTD50816.1"/>
    </source>
</evidence>
<organism evidence="1 2">
    <name type="scientific">Sulfidibacter corallicola</name>
    <dbReference type="NCBI Taxonomy" id="2818388"/>
    <lineage>
        <taxon>Bacteria</taxon>
        <taxon>Pseudomonadati</taxon>
        <taxon>Acidobacteriota</taxon>
        <taxon>Holophagae</taxon>
        <taxon>Acanthopleuribacterales</taxon>
        <taxon>Acanthopleuribacteraceae</taxon>
        <taxon>Sulfidibacter</taxon>
    </lineage>
</organism>
<proteinExistence type="predicted"/>
<dbReference type="EMBL" id="CP071793">
    <property type="protein sequence ID" value="QTD50816.1"/>
    <property type="molecule type" value="Genomic_DNA"/>
</dbReference>
<reference evidence="1" key="1">
    <citation type="submission" date="2021-03" db="EMBL/GenBank/DDBJ databases">
        <title>Acanthopleuribacteraceae sp. M133.</title>
        <authorList>
            <person name="Wang G."/>
        </authorList>
    </citation>
    <scope>NUCLEOTIDE SEQUENCE</scope>
    <source>
        <strain evidence="1">M133</strain>
    </source>
</reference>
<dbReference type="AlphaFoldDB" id="A0A8A4TLI0"/>
<name>A0A8A4TLI0_SULCO</name>
<accession>A0A8A4TLI0</accession>
<protein>
    <submittedName>
        <fullName evidence="1">Uncharacterized protein</fullName>
    </submittedName>
</protein>
<dbReference type="Proteomes" id="UP000663929">
    <property type="component" value="Chromosome"/>
</dbReference>
<evidence type="ECO:0000313" key="2">
    <source>
        <dbReference type="Proteomes" id="UP000663929"/>
    </source>
</evidence>
<dbReference type="KEGG" id="scor:J3U87_34970"/>
<gene>
    <name evidence="1" type="ORF">J3U87_34970</name>
</gene>
<keyword evidence="2" id="KW-1185">Reference proteome</keyword>